<accession>A0A9D1XK64</accession>
<comment type="caution">
    <text evidence="1">The sequence shown here is derived from an EMBL/GenBank/DDBJ whole genome shotgun (WGS) entry which is preliminary data.</text>
</comment>
<proteinExistence type="predicted"/>
<sequence>GDFLNEKQAYEKVLNSDRYLEGVNVRIIKKATLLKQKKQLVCLDIREKDHESNKFLDGKLNMIISPKYKNSKQLFNHLLKIVNNNH</sequence>
<name>A0A9D1XK64_9FIRM</name>
<reference evidence="1" key="2">
    <citation type="submission" date="2021-04" db="EMBL/GenBank/DDBJ databases">
        <authorList>
            <person name="Gilroy R."/>
        </authorList>
    </citation>
    <scope>NUCLEOTIDE SEQUENCE</scope>
    <source>
        <strain evidence="1">ChiGjej1B1-14440</strain>
    </source>
</reference>
<evidence type="ECO:0000313" key="2">
    <source>
        <dbReference type="Proteomes" id="UP000886724"/>
    </source>
</evidence>
<dbReference type="AlphaFoldDB" id="A0A9D1XK64"/>
<reference evidence="1" key="1">
    <citation type="journal article" date="2021" name="PeerJ">
        <title>Extensive microbial diversity within the chicken gut microbiome revealed by metagenomics and culture.</title>
        <authorList>
            <person name="Gilroy R."/>
            <person name="Ravi A."/>
            <person name="Getino M."/>
            <person name="Pursley I."/>
            <person name="Horton D.L."/>
            <person name="Alikhan N.F."/>
            <person name="Baker D."/>
            <person name="Gharbi K."/>
            <person name="Hall N."/>
            <person name="Watson M."/>
            <person name="Adriaenssens E.M."/>
            <person name="Foster-Nyarko E."/>
            <person name="Jarju S."/>
            <person name="Secka A."/>
            <person name="Antonio M."/>
            <person name="Oren A."/>
            <person name="Chaudhuri R.R."/>
            <person name="La Ragione R."/>
            <person name="Hildebrand F."/>
            <person name="Pallen M.J."/>
        </authorList>
    </citation>
    <scope>NUCLEOTIDE SEQUENCE</scope>
    <source>
        <strain evidence="1">ChiGjej1B1-14440</strain>
    </source>
</reference>
<gene>
    <name evidence="1" type="ORF">H9980_01720</name>
</gene>
<evidence type="ECO:0000313" key="1">
    <source>
        <dbReference type="EMBL" id="HIX80671.1"/>
    </source>
</evidence>
<protein>
    <submittedName>
        <fullName evidence="1">Uncharacterized protein</fullName>
    </submittedName>
</protein>
<dbReference type="Proteomes" id="UP000886724">
    <property type="component" value="Unassembled WGS sequence"/>
</dbReference>
<feature type="non-terminal residue" evidence="1">
    <location>
        <position position="1"/>
    </location>
</feature>
<organism evidence="1 2">
    <name type="scientific">Candidatus Erysipelatoclostridium merdavium</name>
    <dbReference type="NCBI Taxonomy" id="2838566"/>
    <lineage>
        <taxon>Bacteria</taxon>
        <taxon>Bacillati</taxon>
        <taxon>Bacillota</taxon>
        <taxon>Erysipelotrichia</taxon>
        <taxon>Erysipelotrichales</taxon>
        <taxon>Erysipelotrichales incertae sedis</taxon>
    </lineage>
</organism>
<dbReference type="EMBL" id="DXET01000044">
    <property type="protein sequence ID" value="HIX80671.1"/>
    <property type="molecule type" value="Genomic_DNA"/>
</dbReference>